<reference evidence="7" key="1">
    <citation type="submission" date="2021-01" db="EMBL/GenBank/DDBJ databases">
        <authorList>
            <person name="Corre E."/>
            <person name="Pelletier E."/>
            <person name="Niang G."/>
            <person name="Scheremetjew M."/>
            <person name="Finn R."/>
            <person name="Kale V."/>
            <person name="Holt S."/>
            <person name="Cochrane G."/>
            <person name="Meng A."/>
            <person name="Brown T."/>
            <person name="Cohen L."/>
        </authorList>
    </citation>
    <scope>NUCLEOTIDE SEQUENCE</scope>
    <source>
        <strain evidence="7">CCMP644</strain>
    </source>
</reference>
<accession>A0A6U4T2P7</accession>
<dbReference type="PROSITE" id="PS00108">
    <property type="entry name" value="PROTEIN_KINASE_ST"/>
    <property type="match status" value="1"/>
</dbReference>
<evidence type="ECO:0000256" key="1">
    <source>
        <dbReference type="ARBA" id="ARBA00022741"/>
    </source>
</evidence>
<dbReference type="InterPro" id="IPR011009">
    <property type="entry name" value="Kinase-like_dom_sf"/>
</dbReference>
<dbReference type="Gene3D" id="1.10.510.10">
    <property type="entry name" value="Transferase(Phosphotransferase) domain 1"/>
    <property type="match status" value="1"/>
</dbReference>
<dbReference type="PANTHER" id="PTHR24348">
    <property type="entry name" value="SERINE/THREONINE-PROTEIN KINASE UNC-51-RELATED"/>
    <property type="match status" value="1"/>
</dbReference>
<feature type="domain" description="Protein kinase" evidence="5">
    <location>
        <begin position="754"/>
        <end position="1017"/>
    </location>
</feature>
<evidence type="ECO:0000259" key="5">
    <source>
        <dbReference type="PROSITE" id="PS50011"/>
    </source>
</evidence>
<protein>
    <recommendedName>
        <fullName evidence="5">Protein kinase domain-containing protein</fullName>
    </recommendedName>
</protein>
<dbReference type="PROSITE" id="PS50011">
    <property type="entry name" value="PROTEIN_KINASE_DOM"/>
    <property type="match status" value="1"/>
</dbReference>
<keyword evidence="2 3" id="KW-0067">ATP-binding</keyword>
<dbReference type="InterPro" id="IPR008271">
    <property type="entry name" value="Ser/Thr_kinase_AS"/>
</dbReference>
<dbReference type="PANTHER" id="PTHR24348:SF64">
    <property type="entry name" value="SERINE_THREONINE-PROTEIN KINASE DDB_G0278901-RELATED"/>
    <property type="match status" value="1"/>
</dbReference>
<dbReference type="GO" id="GO:0010506">
    <property type="term" value="P:regulation of autophagy"/>
    <property type="evidence" value="ECO:0007669"/>
    <property type="project" value="InterPro"/>
</dbReference>
<dbReference type="GO" id="GO:0004674">
    <property type="term" value="F:protein serine/threonine kinase activity"/>
    <property type="evidence" value="ECO:0007669"/>
    <property type="project" value="InterPro"/>
</dbReference>
<proteinExistence type="predicted"/>
<evidence type="ECO:0000256" key="3">
    <source>
        <dbReference type="PROSITE-ProRule" id="PRU10141"/>
    </source>
</evidence>
<dbReference type="EMBL" id="HBFX01007880">
    <property type="protein sequence ID" value="CAD8950223.1"/>
    <property type="molecule type" value="Transcribed_RNA"/>
</dbReference>
<dbReference type="GO" id="GO:0005524">
    <property type="term" value="F:ATP binding"/>
    <property type="evidence" value="ECO:0007669"/>
    <property type="project" value="UniProtKB-UniRule"/>
</dbReference>
<organism evidence="7">
    <name type="scientific">Hemiselmis andersenii</name>
    <name type="common">Cryptophyte alga</name>
    <dbReference type="NCBI Taxonomy" id="464988"/>
    <lineage>
        <taxon>Eukaryota</taxon>
        <taxon>Cryptophyceae</taxon>
        <taxon>Cryptomonadales</taxon>
        <taxon>Hemiselmidaceae</taxon>
        <taxon>Hemiselmis</taxon>
    </lineage>
</organism>
<name>A0A6U4T2P7_HEMAN</name>
<evidence type="ECO:0000313" key="7">
    <source>
        <dbReference type="EMBL" id="CAD8950223.1"/>
    </source>
</evidence>
<dbReference type="InterPro" id="IPR000719">
    <property type="entry name" value="Prot_kinase_dom"/>
</dbReference>
<feature type="compositionally biased region" description="Basic and acidic residues" evidence="4">
    <location>
        <begin position="176"/>
        <end position="190"/>
    </location>
</feature>
<evidence type="ECO:0000313" key="8">
    <source>
        <dbReference type="EMBL" id="CAD8950225.1"/>
    </source>
</evidence>
<dbReference type="AlphaFoldDB" id="A0A6U4T2P7"/>
<dbReference type="SUPFAM" id="SSF56112">
    <property type="entry name" value="Protein kinase-like (PK-like)"/>
    <property type="match status" value="1"/>
</dbReference>
<dbReference type="InterPro" id="IPR017441">
    <property type="entry name" value="Protein_kinase_ATP_BS"/>
</dbReference>
<sequence>MNEVASLIEAAGTQTDFHYTHELKVSGATWRSGGKVTGLQKDRTGYLSVYKGCANIMRWDGGRYLLDYAFSLPHAVCSYEKLQLTISQEGFKERVFTFATESDCKRYAEAFNKTKSALASALKNPPTQVLRGVPVPAQDKPEQAMASAAHQKTKEAEEEEKQLEKALEPSLNEFLGKQEEGVESTERESDSQPEGLRGTLEEVSKALKEGARDSQVHIPHSIVQDTLDVLFAVDEDVNDDADGDEGEVAAGADRGLNISQFGAFCKRVANGQVTPTCIMDFPYEDRVPGGLNLQGKERLLERMFTFDDPVGLGDAGAAAVKGDRRVVVKAHTLLRWEDRHKVKKADRCLALTSVNVRHVTKSPGASSYQQEKGGKGVVPVSKELIKGWRVKFLQGKGKEIEWMRNKAGDIPSLDASAADRYDAVRRVLTLGESISGKAVDTFSLSQTMKNVRGGAEFELVGLSEDWSPVPYETKSILSAPVQTGPSIQVTEEARLKVPVPVQQGKPVCILFVGVNNSEMPEISTRQECELITSVLMAELGQSTWLQRATIFDTDSSKLALGGDLIDLIQKYKPDILQLAVHGKPGSLCISCDGFVQSNLLGKRIEAVNRAGKLRLVVSNACLSSDVAELLSQHVEFVIGHRDVLPDKSALGFSTRFYRQLAAGGNLEDCVYAASSTSASYCLWSNKSDPARMVFFPTGNAAAELPSPSKEDAMNQQLEETFLQNAGNISDQLELAPFSIEEWVNERRGDENDDDEDRAEIGDGSYGRTVRMKGRKGTLLEGNVFAVKVIKLQKLKKANMVEACQREIDILKGLKHRHIVRYWGDFSTNKETSIVMEFAAGGSLAERIQMSEGGLKGDEIEQMALQMASALSYMHDQGVYHRDMKPENVLLSSKGIIKIADFGVSKSVGTAAFSAMGTAVGTSYYHSPQKAKHGQQYSGAKDDMWGMGCILTEMATGTRLTMPLWDDGEVIRAERERRVHCADSCCVTVGRVTGGCLQLHEGSRMSAAHAMVELKGRFEHKAPTT</sequence>
<gene>
    <name evidence="6" type="ORF">HAND00432_LOCUS4741</name>
    <name evidence="7" type="ORF">HAND00432_LOCUS4742</name>
    <name evidence="8" type="ORF">HAND00432_LOCUS4744</name>
</gene>
<dbReference type="PROSITE" id="PS00107">
    <property type="entry name" value="PROTEIN_KINASE_ATP"/>
    <property type="match status" value="1"/>
</dbReference>
<dbReference type="InterPro" id="IPR045269">
    <property type="entry name" value="Atg1-like"/>
</dbReference>
<evidence type="ECO:0000256" key="2">
    <source>
        <dbReference type="ARBA" id="ARBA00022840"/>
    </source>
</evidence>
<keyword evidence="1 3" id="KW-0547">Nucleotide-binding</keyword>
<feature type="binding site" evidence="3">
    <location>
        <position position="787"/>
    </location>
    <ligand>
        <name>ATP</name>
        <dbReference type="ChEBI" id="CHEBI:30616"/>
    </ligand>
</feature>
<evidence type="ECO:0000256" key="4">
    <source>
        <dbReference type="SAM" id="MobiDB-lite"/>
    </source>
</evidence>
<dbReference type="GO" id="GO:0005737">
    <property type="term" value="C:cytoplasm"/>
    <property type="evidence" value="ECO:0007669"/>
    <property type="project" value="TreeGrafter"/>
</dbReference>
<dbReference type="EMBL" id="HBFX01007882">
    <property type="protein sequence ID" value="CAD8950225.1"/>
    <property type="molecule type" value="Transcribed_RNA"/>
</dbReference>
<dbReference type="EMBL" id="HBFX01007879">
    <property type="protein sequence ID" value="CAD8950222.1"/>
    <property type="molecule type" value="Transcribed_RNA"/>
</dbReference>
<feature type="region of interest" description="Disordered" evidence="4">
    <location>
        <begin position="139"/>
        <end position="197"/>
    </location>
</feature>
<feature type="region of interest" description="Disordered" evidence="4">
    <location>
        <begin position="745"/>
        <end position="765"/>
    </location>
</feature>
<dbReference type="SMART" id="SM00220">
    <property type="entry name" value="S_TKc"/>
    <property type="match status" value="1"/>
</dbReference>
<evidence type="ECO:0000313" key="6">
    <source>
        <dbReference type="EMBL" id="CAD8950222.1"/>
    </source>
</evidence>
<dbReference type="Pfam" id="PF00069">
    <property type="entry name" value="Pkinase"/>
    <property type="match status" value="1"/>
</dbReference>